<name>A0A147F7F9_MICTE</name>
<dbReference type="AlphaFoldDB" id="A0A147F7F9"/>
<keyword evidence="3" id="KW-0804">Transcription</keyword>
<evidence type="ECO:0000256" key="2">
    <source>
        <dbReference type="ARBA" id="ARBA00023125"/>
    </source>
</evidence>
<gene>
    <name evidence="6" type="ORF">RSA3_09465</name>
</gene>
<dbReference type="Gene3D" id="3.30.450.40">
    <property type="match status" value="2"/>
</dbReference>
<dbReference type="InterPro" id="IPR005471">
    <property type="entry name" value="Tscrpt_reg_IclR_N"/>
</dbReference>
<dbReference type="InterPro" id="IPR036390">
    <property type="entry name" value="WH_DNA-bd_sf"/>
</dbReference>
<dbReference type="PANTHER" id="PTHR30136">
    <property type="entry name" value="HELIX-TURN-HELIX TRANSCRIPTIONAL REGULATOR, ICLR FAMILY"/>
    <property type="match status" value="1"/>
</dbReference>
<dbReference type="Pfam" id="PF01614">
    <property type="entry name" value="IclR_C"/>
    <property type="match status" value="1"/>
</dbReference>
<dbReference type="InterPro" id="IPR029016">
    <property type="entry name" value="GAF-like_dom_sf"/>
</dbReference>
<organism evidence="6 7">
    <name type="scientific">Microbacterium testaceum</name>
    <name type="common">Aureobacterium testaceum</name>
    <name type="synonym">Brevibacterium testaceum</name>
    <dbReference type="NCBI Taxonomy" id="2033"/>
    <lineage>
        <taxon>Bacteria</taxon>
        <taxon>Bacillati</taxon>
        <taxon>Actinomycetota</taxon>
        <taxon>Actinomycetes</taxon>
        <taxon>Micrococcales</taxon>
        <taxon>Microbacteriaceae</taxon>
        <taxon>Microbacterium</taxon>
    </lineage>
</organism>
<dbReference type="SMART" id="SM00346">
    <property type="entry name" value="HTH_ICLR"/>
    <property type="match status" value="1"/>
</dbReference>
<evidence type="ECO:0000313" key="7">
    <source>
        <dbReference type="Proteomes" id="UP000072189"/>
    </source>
</evidence>
<reference evidence="6 7" key="1">
    <citation type="journal article" date="2016" name="Front. Microbiol.">
        <title>Genomic Resource of Rice Seed Associated Bacteria.</title>
        <authorList>
            <person name="Midha S."/>
            <person name="Bansal K."/>
            <person name="Sharma S."/>
            <person name="Kumar N."/>
            <person name="Patil P.P."/>
            <person name="Chaudhry V."/>
            <person name="Patil P.B."/>
        </authorList>
    </citation>
    <scope>NUCLEOTIDE SEQUENCE [LARGE SCALE GENOMIC DNA]</scope>
    <source>
        <strain evidence="6 7">RSA3</strain>
    </source>
</reference>
<dbReference type="InterPro" id="IPR050707">
    <property type="entry name" value="HTH_MetabolicPath_Reg"/>
</dbReference>
<dbReference type="PROSITE" id="PS51077">
    <property type="entry name" value="HTH_ICLR"/>
    <property type="match status" value="1"/>
</dbReference>
<evidence type="ECO:0000259" key="5">
    <source>
        <dbReference type="PROSITE" id="PS51078"/>
    </source>
</evidence>
<evidence type="ECO:0000313" key="6">
    <source>
        <dbReference type="EMBL" id="KTS11831.1"/>
    </source>
</evidence>
<dbReference type="GO" id="GO:0003700">
    <property type="term" value="F:DNA-binding transcription factor activity"/>
    <property type="evidence" value="ECO:0007669"/>
    <property type="project" value="TreeGrafter"/>
</dbReference>
<dbReference type="PROSITE" id="PS51078">
    <property type="entry name" value="ICLR_ED"/>
    <property type="match status" value="1"/>
</dbReference>
<dbReference type="EMBL" id="LDRV01000058">
    <property type="protein sequence ID" value="KTS11831.1"/>
    <property type="molecule type" value="Genomic_DNA"/>
</dbReference>
<dbReference type="GO" id="GO:0045892">
    <property type="term" value="P:negative regulation of DNA-templated transcription"/>
    <property type="evidence" value="ECO:0007669"/>
    <property type="project" value="TreeGrafter"/>
</dbReference>
<proteinExistence type="predicted"/>
<comment type="caution">
    <text evidence="6">The sequence shown here is derived from an EMBL/GenBank/DDBJ whole genome shotgun (WGS) entry which is preliminary data.</text>
</comment>
<evidence type="ECO:0000259" key="4">
    <source>
        <dbReference type="PROSITE" id="PS51077"/>
    </source>
</evidence>
<keyword evidence="2" id="KW-0238">DNA-binding</keyword>
<dbReference type="PANTHER" id="PTHR30136:SF24">
    <property type="entry name" value="HTH-TYPE TRANSCRIPTIONAL REPRESSOR ALLR"/>
    <property type="match status" value="1"/>
</dbReference>
<dbReference type="Pfam" id="PF09339">
    <property type="entry name" value="HTH_IclR"/>
    <property type="match status" value="1"/>
</dbReference>
<dbReference type="Gene3D" id="1.10.10.10">
    <property type="entry name" value="Winged helix-like DNA-binding domain superfamily/Winged helix DNA-binding domain"/>
    <property type="match status" value="1"/>
</dbReference>
<dbReference type="SUPFAM" id="SSF55781">
    <property type="entry name" value="GAF domain-like"/>
    <property type="match status" value="1"/>
</dbReference>
<dbReference type="RefSeq" id="WP_058614170.1">
    <property type="nucleotide sequence ID" value="NZ_LDRV01000058.1"/>
</dbReference>
<keyword evidence="1" id="KW-0805">Transcription regulation</keyword>
<protein>
    <submittedName>
        <fullName evidence="6">Transcriptional regulator</fullName>
    </submittedName>
</protein>
<dbReference type="Proteomes" id="UP000072189">
    <property type="component" value="Unassembled WGS sequence"/>
</dbReference>
<accession>A0A147F7F9</accession>
<evidence type="ECO:0000256" key="1">
    <source>
        <dbReference type="ARBA" id="ARBA00023015"/>
    </source>
</evidence>
<dbReference type="PATRIC" id="fig|2033.7.peg.2639"/>
<dbReference type="InterPro" id="IPR014757">
    <property type="entry name" value="Tscrpt_reg_IclR_C"/>
</dbReference>
<feature type="domain" description="HTH iclR-type" evidence="4">
    <location>
        <begin position="6"/>
        <end position="66"/>
    </location>
</feature>
<evidence type="ECO:0000256" key="3">
    <source>
        <dbReference type="ARBA" id="ARBA00023163"/>
    </source>
</evidence>
<dbReference type="GO" id="GO:0003677">
    <property type="term" value="F:DNA binding"/>
    <property type="evidence" value="ECO:0007669"/>
    <property type="project" value="UniProtKB-KW"/>
</dbReference>
<dbReference type="InterPro" id="IPR036388">
    <property type="entry name" value="WH-like_DNA-bd_sf"/>
</dbReference>
<dbReference type="SUPFAM" id="SSF46785">
    <property type="entry name" value="Winged helix' DNA-binding domain"/>
    <property type="match status" value="1"/>
</dbReference>
<feature type="domain" description="IclR-ED" evidence="5">
    <location>
        <begin position="67"/>
        <end position="221"/>
    </location>
</feature>
<sequence>MADASTRTVDRALTLLATVCDDGPLTLADAARAVGLSASTALRLLRTLEAQEFVRRVDDGRYAAGVRMIQLGARALSNDALVSLAEPALSRVVAETGESSYLAVRGPGDTALYIAIIEGTHSIRHSSWVGRTIPREGSAAGAVLGGEVARDEYVVVTQGVEDDVTAIAAPIVVGGRVVASLSVVVPSYRTTETKTAEIGRILVRESGTIGASSDVEGERTP</sequence>